<dbReference type="EMBL" id="JBEYBR010000084">
    <property type="protein sequence ID" value="MEU2125370.1"/>
    <property type="molecule type" value="Genomic_DNA"/>
</dbReference>
<evidence type="ECO:0000259" key="2">
    <source>
        <dbReference type="Pfam" id="PF00535"/>
    </source>
</evidence>
<feature type="compositionally biased region" description="Basic and acidic residues" evidence="1">
    <location>
        <begin position="323"/>
        <end position="346"/>
    </location>
</feature>
<evidence type="ECO:0000256" key="1">
    <source>
        <dbReference type="SAM" id="MobiDB-lite"/>
    </source>
</evidence>
<sequence>MASAKNIVIGAAAGYEWADVEVWARSLVATGFTGLGVVIVYDGDRRGDVVAENLASLGLHAVRMPLRGSVYNQRFADIAEVLRRSDSSLGFAVVTDVRDVYFQANPVEWLETHLNRPFLAVSEAVRYCDEEWNWQNLRRTFPAHAERLRSSVVRNVGVLAGRADMVADLCLAITLIADSAGVPVADQSGYNLLLDMEPYRSTVQLVASEDGFACQAGTLADTRRLSTLRPLLVEPEPVLSPDGVRTAAGKLYPIVHQYDRVPEWNRALRSRLRLSPGPDTRKASSVARPVTSGRSASSRPGPAGARDLPEGPTGLRTAQRLGVSRDRSTMKWHPAPDRSAPPRDESPIPQVSVICPTYQRPAFLRSVVRCYCAQSFGGTTEMIILDDSPEPVDFLDEELCREHRIRYLHMPGKRMALGDKMNLLAQLSRGEIIVCFDDDDYYAPQYVERMVEFLGDADFITLSRWFAYDPANKLFCYWATDTILPTHFLLSPWEPFQPLSTKTWDRDWIHGNLWGYGFSFVWRKSTCADVPVRGNPPNGLVCDYDFSLRLQKAGRKTVCAADVEGLVLHILHAGSSVRMMPQYVLPEFLLAEFFPSYGEEEN</sequence>
<keyword evidence="3" id="KW-0328">Glycosyltransferase</keyword>
<keyword evidence="3" id="KW-0808">Transferase</keyword>
<proteinExistence type="predicted"/>
<dbReference type="Pfam" id="PF00535">
    <property type="entry name" value="Glycos_transf_2"/>
    <property type="match status" value="1"/>
</dbReference>
<dbReference type="InterPro" id="IPR001173">
    <property type="entry name" value="Glyco_trans_2-like"/>
</dbReference>
<dbReference type="EC" id="2.4.-.-" evidence="3"/>
<organism evidence="3 4">
    <name type="scientific">Nocardia niwae</name>
    <dbReference type="NCBI Taxonomy" id="626084"/>
    <lineage>
        <taxon>Bacteria</taxon>
        <taxon>Bacillati</taxon>
        <taxon>Actinomycetota</taxon>
        <taxon>Actinomycetes</taxon>
        <taxon>Mycobacteriales</taxon>
        <taxon>Nocardiaceae</taxon>
        <taxon>Nocardia</taxon>
    </lineage>
</organism>
<reference evidence="3 4" key="1">
    <citation type="submission" date="2024-06" db="EMBL/GenBank/DDBJ databases">
        <title>The Natural Products Discovery Center: Release of the First 8490 Sequenced Strains for Exploring Actinobacteria Biosynthetic Diversity.</title>
        <authorList>
            <person name="Kalkreuter E."/>
            <person name="Kautsar S.A."/>
            <person name="Yang D."/>
            <person name="Bader C.D."/>
            <person name="Teijaro C.N."/>
            <person name="Fluegel L."/>
            <person name="Davis C.M."/>
            <person name="Simpson J.R."/>
            <person name="Lauterbach L."/>
            <person name="Steele A.D."/>
            <person name="Gui C."/>
            <person name="Meng S."/>
            <person name="Li G."/>
            <person name="Viehrig K."/>
            <person name="Ye F."/>
            <person name="Su P."/>
            <person name="Kiefer A.F."/>
            <person name="Nichols A."/>
            <person name="Cepeda A.J."/>
            <person name="Yan W."/>
            <person name="Fan B."/>
            <person name="Jiang Y."/>
            <person name="Adhikari A."/>
            <person name="Zheng C.-J."/>
            <person name="Schuster L."/>
            <person name="Cowan T.M."/>
            <person name="Smanski M.J."/>
            <person name="Chevrette M.G."/>
            <person name="De Carvalho L.P.S."/>
            <person name="Shen B."/>
        </authorList>
    </citation>
    <scope>NUCLEOTIDE SEQUENCE [LARGE SCALE GENOMIC DNA]</scope>
    <source>
        <strain evidence="3 4">NPDC019434</strain>
    </source>
</reference>
<comment type="caution">
    <text evidence="3">The sequence shown here is derived from an EMBL/GenBank/DDBJ whole genome shotgun (WGS) entry which is preliminary data.</text>
</comment>
<dbReference type="GO" id="GO:0016757">
    <property type="term" value="F:glycosyltransferase activity"/>
    <property type="evidence" value="ECO:0007669"/>
    <property type="project" value="UniProtKB-KW"/>
</dbReference>
<keyword evidence="4" id="KW-1185">Reference proteome</keyword>
<dbReference type="Proteomes" id="UP001550535">
    <property type="component" value="Unassembled WGS sequence"/>
</dbReference>
<dbReference type="InterPro" id="IPR029044">
    <property type="entry name" value="Nucleotide-diphossugar_trans"/>
</dbReference>
<dbReference type="Gene3D" id="3.90.550.10">
    <property type="entry name" value="Spore Coat Polysaccharide Biosynthesis Protein SpsA, Chain A"/>
    <property type="match status" value="1"/>
</dbReference>
<feature type="region of interest" description="Disordered" evidence="1">
    <location>
        <begin position="272"/>
        <end position="349"/>
    </location>
</feature>
<dbReference type="PANTHER" id="PTHR22916:SF3">
    <property type="entry name" value="UDP-GLCNAC:BETAGAL BETA-1,3-N-ACETYLGLUCOSAMINYLTRANSFERASE-LIKE PROTEIN 1"/>
    <property type="match status" value="1"/>
</dbReference>
<dbReference type="SUPFAM" id="SSF53448">
    <property type="entry name" value="Nucleotide-diphospho-sugar transferases"/>
    <property type="match status" value="1"/>
</dbReference>
<protein>
    <submittedName>
        <fullName evidence="3">Glycosyltransferase family 2 protein</fullName>
        <ecNumber evidence="3">2.4.-.-</ecNumber>
    </submittedName>
</protein>
<gene>
    <name evidence="3" type="ORF">ABZ507_26500</name>
</gene>
<evidence type="ECO:0000313" key="4">
    <source>
        <dbReference type="Proteomes" id="UP001550535"/>
    </source>
</evidence>
<dbReference type="CDD" id="cd00761">
    <property type="entry name" value="Glyco_tranf_GTA_type"/>
    <property type="match status" value="1"/>
</dbReference>
<evidence type="ECO:0000313" key="3">
    <source>
        <dbReference type="EMBL" id="MEU2125370.1"/>
    </source>
</evidence>
<accession>A0ABV2XHJ1</accession>
<name>A0ABV2XHJ1_9NOCA</name>
<dbReference type="PANTHER" id="PTHR22916">
    <property type="entry name" value="GLYCOSYLTRANSFERASE"/>
    <property type="match status" value="1"/>
</dbReference>
<feature type="domain" description="Glycosyltransferase 2-like" evidence="2">
    <location>
        <begin position="352"/>
        <end position="465"/>
    </location>
</feature>
<dbReference type="RefSeq" id="WP_357992992.1">
    <property type="nucleotide sequence ID" value="NZ_JBEYBR010000084.1"/>
</dbReference>